<dbReference type="PROSITE" id="PS50977">
    <property type="entry name" value="HTH_TETR_2"/>
    <property type="match status" value="1"/>
</dbReference>
<evidence type="ECO:0000313" key="6">
    <source>
        <dbReference type="EMBL" id="QHQ37938.1"/>
    </source>
</evidence>
<evidence type="ECO:0000313" key="7">
    <source>
        <dbReference type="Proteomes" id="UP000464675"/>
    </source>
</evidence>
<dbReference type="InterPro" id="IPR001647">
    <property type="entry name" value="HTH_TetR"/>
</dbReference>
<organism evidence="5 8">
    <name type="scientific">Microbulbifer hydrolyticus</name>
    <dbReference type="NCBI Taxonomy" id="48074"/>
    <lineage>
        <taxon>Bacteria</taxon>
        <taxon>Pseudomonadati</taxon>
        <taxon>Pseudomonadota</taxon>
        <taxon>Gammaproteobacteria</taxon>
        <taxon>Cellvibrionales</taxon>
        <taxon>Microbulbiferaceae</taxon>
        <taxon>Microbulbifer</taxon>
    </lineage>
</organism>
<dbReference type="Pfam" id="PF00440">
    <property type="entry name" value="TetR_N"/>
    <property type="match status" value="1"/>
</dbReference>
<keyword evidence="7" id="KW-1185">Reference proteome</keyword>
<protein>
    <submittedName>
        <fullName evidence="5">AcrR family transcriptional regulator</fullName>
    </submittedName>
    <submittedName>
        <fullName evidence="6">TetR family transcriptional regulator</fullName>
    </submittedName>
</protein>
<dbReference type="OrthoDB" id="8982136at2"/>
<reference evidence="6 7" key="1">
    <citation type="submission" date="2020-01" db="EMBL/GenBank/DDBJ databases">
        <title>The possibility of degradation of plastic by Microbulbifer hydrolyticus IRE-31.</title>
        <authorList>
            <person name="Liu L."/>
        </authorList>
    </citation>
    <scope>NUCLEOTIDE SEQUENCE [LARGE SCALE GENOMIC DNA]</scope>
    <source>
        <strain evidence="6 7">IRE-31</strain>
    </source>
</reference>
<dbReference type="Proteomes" id="UP000464675">
    <property type="component" value="Chromosome"/>
</dbReference>
<evidence type="ECO:0000256" key="2">
    <source>
        <dbReference type="PROSITE-ProRule" id="PRU00335"/>
    </source>
</evidence>
<dbReference type="EMBL" id="JACHHR010000002">
    <property type="protein sequence ID" value="MBB5211300.1"/>
    <property type="molecule type" value="Genomic_DNA"/>
</dbReference>
<evidence type="ECO:0000259" key="4">
    <source>
        <dbReference type="PROSITE" id="PS50977"/>
    </source>
</evidence>
<reference evidence="5 8" key="2">
    <citation type="submission" date="2020-08" db="EMBL/GenBank/DDBJ databases">
        <title>Genomic Encyclopedia of Type Strains, Phase IV (KMG-IV): sequencing the most valuable type-strain genomes for metagenomic binning, comparative biology and taxonomic classification.</title>
        <authorList>
            <person name="Goeker M."/>
        </authorList>
    </citation>
    <scope>NUCLEOTIDE SEQUENCE [LARGE SCALE GENOMIC DNA]</scope>
    <source>
        <strain evidence="5 8">DSM 11525</strain>
    </source>
</reference>
<feature type="domain" description="HTH tetR-type" evidence="4">
    <location>
        <begin position="36"/>
        <end position="96"/>
    </location>
</feature>
<name>A0A6P1T5C2_9GAMM</name>
<dbReference type="InterPro" id="IPR009057">
    <property type="entry name" value="Homeodomain-like_sf"/>
</dbReference>
<proteinExistence type="predicted"/>
<gene>
    <name evidence="6" type="ORF">GTQ55_02280</name>
    <name evidence="5" type="ORF">HNQ53_001518</name>
</gene>
<keyword evidence="1 2" id="KW-0238">DNA-binding</keyword>
<dbReference type="GO" id="GO:0003677">
    <property type="term" value="F:DNA binding"/>
    <property type="evidence" value="ECO:0007669"/>
    <property type="project" value="UniProtKB-UniRule"/>
</dbReference>
<evidence type="ECO:0000256" key="3">
    <source>
        <dbReference type="SAM" id="MobiDB-lite"/>
    </source>
</evidence>
<evidence type="ECO:0000313" key="5">
    <source>
        <dbReference type="EMBL" id="MBB5211300.1"/>
    </source>
</evidence>
<accession>A0A6P1T5C2</accession>
<dbReference type="SUPFAM" id="SSF46689">
    <property type="entry name" value="Homeodomain-like"/>
    <property type="match status" value="1"/>
</dbReference>
<sequence length="235" mass="25559">MSEAVNMVSSSDAGEINSGDPSRKTSVANRKAEKREIAKAKILKATLDIIASKGLAALSHRSIASAAGVQLAMTTYYFGTMDNILVTAFREFCNSMEPINADLVRDSDALLAELQGADGELKDCDRYIEGVADIFGNLIDTGPTCRVWQLSIECAYLFEQHPSEALAKEIQEYNDGLAEIALRFIRPIGGKNPELDAQLFLWTVQCLEFSAVSSVAIKGASNREALLRLLRGFCS</sequence>
<dbReference type="RefSeq" id="WP_161857275.1">
    <property type="nucleotide sequence ID" value="NZ_CP047491.1"/>
</dbReference>
<dbReference type="Gene3D" id="1.10.357.10">
    <property type="entry name" value="Tetracycline Repressor, domain 2"/>
    <property type="match status" value="1"/>
</dbReference>
<evidence type="ECO:0000256" key="1">
    <source>
        <dbReference type="ARBA" id="ARBA00023125"/>
    </source>
</evidence>
<dbReference type="Proteomes" id="UP000563601">
    <property type="component" value="Unassembled WGS sequence"/>
</dbReference>
<dbReference type="EMBL" id="CP047491">
    <property type="protein sequence ID" value="QHQ37938.1"/>
    <property type="molecule type" value="Genomic_DNA"/>
</dbReference>
<feature type="region of interest" description="Disordered" evidence="3">
    <location>
        <begin position="1"/>
        <end position="31"/>
    </location>
</feature>
<evidence type="ECO:0000313" key="8">
    <source>
        <dbReference type="Proteomes" id="UP000563601"/>
    </source>
</evidence>
<feature type="DNA-binding region" description="H-T-H motif" evidence="2">
    <location>
        <begin position="59"/>
        <end position="78"/>
    </location>
</feature>
<dbReference type="AlphaFoldDB" id="A0A6P1T5C2"/>